<dbReference type="AlphaFoldDB" id="A0AAP7BWU1"/>
<comment type="caution">
    <text evidence="1">The sequence shown here is derived from an EMBL/GenBank/DDBJ whole genome shotgun (WGS) entry which is preliminary data.</text>
</comment>
<organism evidence="1 2">
    <name type="scientific">Clostridium perfringens</name>
    <dbReference type="NCBI Taxonomy" id="1502"/>
    <lineage>
        <taxon>Bacteria</taxon>
        <taxon>Bacillati</taxon>
        <taxon>Bacillota</taxon>
        <taxon>Clostridia</taxon>
        <taxon>Eubacteriales</taxon>
        <taxon>Clostridiaceae</taxon>
        <taxon>Clostridium</taxon>
    </lineage>
</organism>
<dbReference type="EMBL" id="JAALLZ010000006">
    <property type="protein sequence ID" value="NGU31162.1"/>
    <property type="molecule type" value="Genomic_DNA"/>
</dbReference>
<sequence length="142" mass="17163">MVNLEKWLKENVQSMGEYALVTENGKTRPVYFSRFSDSKWDEDLFLIDTCSIRRICKIEGDIDKFCKEYMEACIELEKDANVEEYIEEWVKPMILDGYFYEIWNWHGSPIEVKEVEDIKLMTEREILEWSVKHWDIEKICED</sequence>
<protein>
    <submittedName>
        <fullName evidence="1">Uncharacterized protein</fullName>
    </submittedName>
</protein>
<accession>A0AAP7BWU1</accession>
<gene>
    <name evidence="1" type="ORF">G6Z34_13815</name>
</gene>
<dbReference type="RefSeq" id="WP_164801105.1">
    <property type="nucleotide sequence ID" value="NZ_JAALLZ010000006.1"/>
</dbReference>
<dbReference type="Proteomes" id="UP000481454">
    <property type="component" value="Unassembled WGS sequence"/>
</dbReference>
<evidence type="ECO:0000313" key="1">
    <source>
        <dbReference type="EMBL" id="NGU31162.1"/>
    </source>
</evidence>
<proteinExistence type="predicted"/>
<evidence type="ECO:0000313" key="2">
    <source>
        <dbReference type="Proteomes" id="UP000481454"/>
    </source>
</evidence>
<name>A0AAP7BWU1_CLOPF</name>
<reference evidence="1 2" key="1">
    <citation type="submission" date="2020-02" db="EMBL/GenBank/DDBJ databases">
        <title>Genomic Insights into the Phylogeny and Genetic Plasticity of the Human and Animal Enteric Pathogen Clostridium perfringens.</title>
        <authorList>
            <person name="Feng Y."/>
            <person name="Hu Y."/>
        </authorList>
    </citation>
    <scope>NUCLEOTIDE SEQUENCE [LARGE SCALE GENOMIC DNA]</scope>
    <source>
        <strain evidence="1 2">CP-40</strain>
    </source>
</reference>